<dbReference type="AlphaFoldDB" id="A0A937X882"/>
<evidence type="ECO:0000259" key="2">
    <source>
        <dbReference type="Pfam" id="PF13860"/>
    </source>
</evidence>
<organism evidence="3 4">
    <name type="scientific">Eiseniibacteriota bacterium</name>
    <dbReference type="NCBI Taxonomy" id="2212470"/>
    <lineage>
        <taxon>Bacteria</taxon>
        <taxon>Candidatus Eiseniibacteriota</taxon>
    </lineage>
</organism>
<dbReference type="Proteomes" id="UP000748308">
    <property type="component" value="Unassembled WGS sequence"/>
</dbReference>
<feature type="chain" id="PRO_5037276181" evidence="1">
    <location>
        <begin position="22"/>
        <end position="180"/>
    </location>
</feature>
<dbReference type="NCBIfam" id="TIGR04183">
    <property type="entry name" value="Por_Secre_tail"/>
    <property type="match status" value="1"/>
</dbReference>
<evidence type="ECO:0000313" key="4">
    <source>
        <dbReference type="Proteomes" id="UP000748308"/>
    </source>
</evidence>
<dbReference type="Pfam" id="PF13860">
    <property type="entry name" value="FlgD_ig"/>
    <property type="match status" value="1"/>
</dbReference>
<feature type="signal peptide" evidence="1">
    <location>
        <begin position="1"/>
        <end position="21"/>
    </location>
</feature>
<name>A0A937X882_UNCEI</name>
<reference evidence="3" key="1">
    <citation type="submission" date="2019-03" db="EMBL/GenBank/DDBJ databases">
        <title>Lake Tanganyika Metagenome-Assembled Genomes (MAGs).</title>
        <authorList>
            <person name="Tran P."/>
        </authorList>
    </citation>
    <scope>NUCLEOTIDE SEQUENCE</scope>
    <source>
        <strain evidence="3">M_DeepCast_400m_m2_100</strain>
    </source>
</reference>
<comment type="caution">
    <text evidence="3">The sequence shown here is derived from an EMBL/GenBank/DDBJ whole genome shotgun (WGS) entry which is preliminary data.</text>
</comment>
<evidence type="ECO:0000313" key="3">
    <source>
        <dbReference type="EMBL" id="MBM3317481.1"/>
    </source>
</evidence>
<dbReference type="EMBL" id="VGIY01000131">
    <property type="protein sequence ID" value="MBM3317481.1"/>
    <property type="molecule type" value="Genomic_DNA"/>
</dbReference>
<protein>
    <submittedName>
        <fullName evidence="3">T9SS type A sorting domain-containing protein</fullName>
    </submittedName>
</protein>
<dbReference type="InterPro" id="IPR025965">
    <property type="entry name" value="FlgD/Vpr_Ig-like"/>
</dbReference>
<gene>
    <name evidence="3" type="ORF">FJY75_06470</name>
</gene>
<feature type="domain" description="FlgD/Vpr Ig-like" evidence="2">
    <location>
        <begin position="107"/>
        <end position="169"/>
    </location>
</feature>
<evidence type="ECO:0000256" key="1">
    <source>
        <dbReference type="SAM" id="SignalP"/>
    </source>
</evidence>
<keyword evidence="1" id="KW-0732">Signal</keyword>
<proteinExistence type="predicted"/>
<sequence>MRCMIMIAGSSLILAASAAFAAPNPGYQVSQAALVPGGVASAQGTYTTVRGGMGYVGAGQSASASYLLWAGAGVPAAFTSPVPGPDEAWVFRTLPNAPNPFSRDTVIRYQLPQASDVTVAIYDHGGRLIRHLASAGRAAGPHALRWDGRDEEGRTVPSGVYLYKLRAGSSSHEGRMVVLR</sequence>
<dbReference type="Gene3D" id="2.60.40.4070">
    <property type="match status" value="1"/>
</dbReference>
<accession>A0A937X882</accession>
<dbReference type="InterPro" id="IPR026444">
    <property type="entry name" value="Secre_tail"/>
</dbReference>